<dbReference type="SUPFAM" id="SSF81296">
    <property type="entry name" value="E set domains"/>
    <property type="match status" value="2"/>
</dbReference>
<dbReference type="OrthoDB" id="2333384at2759"/>
<dbReference type="GO" id="GO:0005737">
    <property type="term" value="C:cytoplasm"/>
    <property type="evidence" value="ECO:0007669"/>
    <property type="project" value="TreeGrafter"/>
</dbReference>
<dbReference type="InterPro" id="IPR014752">
    <property type="entry name" value="Arrestin-like_C"/>
</dbReference>
<proteinExistence type="inferred from homology"/>
<evidence type="ECO:0000313" key="5">
    <source>
        <dbReference type="Proteomes" id="UP000663829"/>
    </source>
</evidence>
<dbReference type="Gene3D" id="2.60.40.640">
    <property type="match status" value="2"/>
</dbReference>
<dbReference type="Pfam" id="PF00339">
    <property type="entry name" value="Arrestin_N"/>
    <property type="match status" value="1"/>
</dbReference>
<dbReference type="InterPro" id="IPR011022">
    <property type="entry name" value="Arrestin_C-like"/>
</dbReference>
<feature type="domain" description="Arrestin C-terminal-like" evidence="2">
    <location>
        <begin position="171"/>
        <end position="306"/>
    </location>
</feature>
<keyword evidence="5" id="KW-1185">Reference proteome</keyword>
<dbReference type="SMART" id="SM01017">
    <property type="entry name" value="Arrestin_C"/>
    <property type="match status" value="2"/>
</dbReference>
<dbReference type="InterPro" id="IPR011021">
    <property type="entry name" value="Arrestin-like_N"/>
</dbReference>
<name>A0A813SGW7_9BILA</name>
<evidence type="ECO:0000256" key="1">
    <source>
        <dbReference type="ARBA" id="ARBA00005298"/>
    </source>
</evidence>
<dbReference type="PANTHER" id="PTHR11188:SF17">
    <property type="entry name" value="FI21816P1"/>
    <property type="match status" value="1"/>
</dbReference>
<dbReference type="Proteomes" id="UP000681722">
    <property type="component" value="Unassembled WGS sequence"/>
</dbReference>
<protein>
    <recommendedName>
        <fullName evidence="2">Arrestin C-terminal-like domain-containing protein</fullName>
    </recommendedName>
</protein>
<dbReference type="InterPro" id="IPR014756">
    <property type="entry name" value="Ig_E-set"/>
</dbReference>
<gene>
    <name evidence="3" type="ORF">GPM918_LOCUS3290</name>
    <name evidence="4" type="ORF">SRO942_LOCUS3290</name>
</gene>
<dbReference type="EMBL" id="CAJOBC010000398">
    <property type="protein sequence ID" value="CAF3581350.1"/>
    <property type="molecule type" value="Genomic_DNA"/>
</dbReference>
<evidence type="ECO:0000313" key="4">
    <source>
        <dbReference type="EMBL" id="CAF3581350.1"/>
    </source>
</evidence>
<accession>A0A813SGW7</accession>
<dbReference type="InterPro" id="IPR050357">
    <property type="entry name" value="Arrestin_domain-protein"/>
</dbReference>
<sequence length="345" mass="40030">MGNGNSQITIKFDSSQSTFFTGDNVSGTVVLDLTDRTKIDEVSLTMTGEIGYTTIRMVRIQNGQTERKTEYHDVRIYGTKIILAQPPHGQDEIQLDPGQYKYQFNIQLPDKLPPSLHETDYPYVKYFLQVLVDKPWYKPDSRQRINFRIFPRVNLLQISNAMSVLRFNSQNRKDIVLHGTLEKASFVPGEIITLNLNIHNQNRITIKHIDVFLIQRYIVETCRRRRILFRVTIPHIENINDEQIKETCCIITPTLNIPPTYEYHSTKTRTPVHVSIHYELKFEVKVKGLFADFDLTIPITCGTDPQPREHETETLTCLTPEPNDRFDTIIDDDEELPPSYESICD</sequence>
<dbReference type="PANTHER" id="PTHR11188">
    <property type="entry name" value="ARRESTIN DOMAIN CONTAINING PROTEIN"/>
    <property type="match status" value="1"/>
</dbReference>
<evidence type="ECO:0000313" key="3">
    <source>
        <dbReference type="EMBL" id="CAF0796668.1"/>
    </source>
</evidence>
<dbReference type="AlphaFoldDB" id="A0A813SGW7"/>
<comment type="caution">
    <text evidence="3">The sequence shown here is derived from an EMBL/GenBank/DDBJ whole genome shotgun (WGS) entry which is preliminary data.</text>
</comment>
<dbReference type="GO" id="GO:0015031">
    <property type="term" value="P:protein transport"/>
    <property type="evidence" value="ECO:0007669"/>
    <property type="project" value="TreeGrafter"/>
</dbReference>
<dbReference type="EMBL" id="CAJNOQ010000398">
    <property type="protein sequence ID" value="CAF0796668.1"/>
    <property type="molecule type" value="Genomic_DNA"/>
</dbReference>
<dbReference type="Proteomes" id="UP000663829">
    <property type="component" value="Unassembled WGS sequence"/>
</dbReference>
<reference evidence="3" key="1">
    <citation type="submission" date="2021-02" db="EMBL/GenBank/DDBJ databases">
        <authorList>
            <person name="Nowell W R."/>
        </authorList>
    </citation>
    <scope>NUCLEOTIDE SEQUENCE</scope>
</reference>
<comment type="similarity">
    <text evidence="1">Belongs to the arrestin family.</text>
</comment>
<evidence type="ECO:0000259" key="2">
    <source>
        <dbReference type="SMART" id="SM01017"/>
    </source>
</evidence>
<feature type="domain" description="Arrestin C-terminal-like" evidence="2">
    <location>
        <begin position="4"/>
        <end position="153"/>
    </location>
</feature>
<dbReference type="Pfam" id="PF02752">
    <property type="entry name" value="Arrestin_C"/>
    <property type="match status" value="1"/>
</dbReference>
<organism evidence="3 5">
    <name type="scientific">Didymodactylos carnosus</name>
    <dbReference type="NCBI Taxonomy" id="1234261"/>
    <lineage>
        <taxon>Eukaryota</taxon>
        <taxon>Metazoa</taxon>
        <taxon>Spiralia</taxon>
        <taxon>Gnathifera</taxon>
        <taxon>Rotifera</taxon>
        <taxon>Eurotatoria</taxon>
        <taxon>Bdelloidea</taxon>
        <taxon>Philodinida</taxon>
        <taxon>Philodinidae</taxon>
        <taxon>Didymodactylos</taxon>
    </lineage>
</organism>